<evidence type="ECO:0000313" key="2">
    <source>
        <dbReference type="Proteomes" id="UP001062846"/>
    </source>
</evidence>
<proteinExistence type="predicted"/>
<dbReference type="EMBL" id="CM046394">
    <property type="protein sequence ID" value="KAI8548912.1"/>
    <property type="molecule type" value="Genomic_DNA"/>
</dbReference>
<dbReference type="Proteomes" id="UP001062846">
    <property type="component" value="Chromosome 7"/>
</dbReference>
<keyword evidence="2" id="KW-1185">Reference proteome</keyword>
<reference evidence="1" key="1">
    <citation type="submission" date="2022-02" db="EMBL/GenBank/DDBJ databases">
        <title>Plant Genome Project.</title>
        <authorList>
            <person name="Zhang R.-G."/>
        </authorList>
    </citation>
    <scope>NUCLEOTIDE SEQUENCE</scope>
    <source>
        <strain evidence="1">AT1</strain>
    </source>
</reference>
<evidence type="ECO:0000313" key="1">
    <source>
        <dbReference type="EMBL" id="KAI8548912.1"/>
    </source>
</evidence>
<sequence length="437" mass="46697">MSEAEKKVEEAAAKKKKQGGELLFCGATRWNANISSRRTSNAGNLVSPTRLRPLLGVDIRLVVSGCGSSHCVALDVEGRCYTWGRNDKGQLGHGDRILRDGPSLVSELLGHNIIGAGAGRSHTLVVTKDGISLSFGCNKHGQLGSGSLKNEVESSPIRCLVSEVRDAACGADFSVWLSSIEGASILTAGLPQYGQLGHGTNKEYNTRNSSVLLAYEAQPCPKAVVSLAGETIVKVACGTNHTVVVDSNGFVYTWGCGDYGRLGHKEQKDEWVPRRVEIFTKHNVLPPDALIAAGSVNSACTAGEGQLYMWGKVKNKGDEWMYPKPVMDLSGWNIRCMDSGDMRHFVGAESSCISWGNALSSELGYGPDAQNVACGLSHSMVVVDRTDVGDRLDQIDVYDGKALSTGSEKPESRSSVAKRTSGKGAAKTPENPKRKKL</sequence>
<gene>
    <name evidence="1" type="ORF">RHMOL_Rhmol07G0310700</name>
</gene>
<organism evidence="1 2">
    <name type="scientific">Rhododendron molle</name>
    <name type="common">Chinese azalea</name>
    <name type="synonym">Azalea mollis</name>
    <dbReference type="NCBI Taxonomy" id="49168"/>
    <lineage>
        <taxon>Eukaryota</taxon>
        <taxon>Viridiplantae</taxon>
        <taxon>Streptophyta</taxon>
        <taxon>Embryophyta</taxon>
        <taxon>Tracheophyta</taxon>
        <taxon>Spermatophyta</taxon>
        <taxon>Magnoliopsida</taxon>
        <taxon>eudicotyledons</taxon>
        <taxon>Gunneridae</taxon>
        <taxon>Pentapetalae</taxon>
        <taxon>asterids</taxon>
        <taxon>Ericales</taxon>
        <taxon>Ericaceae</taxon>
        <taxon>Ericoideae</taxon>
        <taxon>Rhodoreae</taxon>
        <taxon>Rhododendron</taxon>
    </lineage>
</organism>
<name>A0ACC0N842_RHOML</name>
<comment type="caution">
    <text evidence="1">The sequence shown here is derived from an EMBL/GenBank/DDBJ whole genome shotgun (WGS) entry which is preliminary data.</text>
</comment>
<accession>A0ACC0N842</accession>
<protein>
    <submittedName>
        <fullName evidence="1">Uncharacterized protein</fullName>
    </submittedName>
</protein>